<feature type="domain" description="A-kinase anchor protein 2 C-terminal" evidence="4">
    <location>
        <begin position="842"/>
        <end position="995"/>
    </location>
</feature>
<evidence type="ECO:0000256" key="3">
    <source>
        <dbReference type="SAM" id="MobiDB-lite"/>
    </source>
</evidence>
<dbReference type="RefSeq" id="XP_022256186.1">
    <property type="nucleotide sequence ID" value="XM_022400478.1"/>
</dbReference>
<feature type="region of interest" description="Disordered" evidence="3">
    <location>
        <begin position="38"/>
        <end position="124"/>
    </location>
</feature>
<feature type="compositionally biased region" description="Basic and acidic residues" evidence="3">
    <location>
        <begin position="516"/>
        <end position="536"/>
    </location>
</feature>
<feature type="region of interest" description="Disordered" evidence="3">
    <location>
        <begin position="1007"/>
        <end position="1100"/>
    </location>
</feature>
<feature type="compositionally biased region" description="Low complexity" evidence="3">
    <location>
        <begin position="360"/>
        <end position="371"/>
    </location>
</feature>
<sequence>MEKQHINVVNDSKEETNDQSLNTDKVITIINKPSELGIEQQNGHSNILDVGEVDNSGQKSFNDSLEPPRIGISTNSETLEDDSLENKDNDVAKQDQIQLEPELQNPKYSSLPSDLSVDSFHSAETPGEITDFTGFSIQEEPVHPSVATEKVLDISGSHEPFLVTSSVHESNAFLETSSTQDCPRSVVYESKPCLETSNTQDSSNPVVCESKPCLETSGTQDCPCSVVYESKPCLEISNTQDSSSSVVYESKLSLEKSNTQDYSSSIVYESKLSLEKSNTQDYSSSVLYESKPCLESPNTQDSSNPVVYESKLSLEKPKTQDSSSSVVYESKPCLETSNTQDSSNPVVYESKLSLEKPKPEGSSSSVVYESKPSLEISNTQDSLSSVAYENSSDISAVHDSPSEIVSEPVQHLENSKVQQPILENSCSHEFLDTEADLLSKVSDPISIQELQSAVEPQHSLFSESQPHDEIPNHSTLIEGSLDKNLREESKSISLVNIENKKEPLGSSEPTVSSDTQYEKSFEKLKEESVELSKTKTGDTGAHNSFTTTEQNKFEPNISANIAEDKEIEASAVNGFAALKTMELENIDKVVMEESVLDIEIQSQIEREEAFLRDHNQAESLRSLENKKEISKPFVVVETYYDRPSSAQRSLSPQDSMHQTAEKSPNSVNTESKIAMEIRELKEREDELRKMRKHLDSFSTKDHETWSAKNNYIGKDTSLSSIDSTTNSNAKELPFGDSLHSNKNTPVHSLSLRRKEEIRVRPLIDTELEEEKPVFQLLKESPVEREVRLAKEREDALRKQRETQQPFIEMKTNDRFQTPTKQSSIDYIRPNTLLLSNGRQGTQKALATTRIQQEIEEQTQREMALREAGQIQTISQERTDAKVSRVGESIQTGNFTKEYVNVTQKLENSAIKPPSPTIQIFEKAPAPNNKEVNGAGVNGLPKVRSPNSSSSSSSSTFPLGKKYIPHNTVGRSISMQKFIASRGKEIRSITSPALKSPSGTLPIGKANGHQVLDKGGSSVKPQRKSISSTETKIQEELKEMKSREEELRRQRARQLGRSQPNLHLIDNDKDSTNENNEMDLGDRSNSNPNVADNGVFTEKKDATVEKTRRKSALIAQWEQMIKEAEIRT</sequence>
<dbReference type="Proteomes" id="UP000694941">
    <property type="component" value="Unplaced"/>
</dbReference>
<dbReference type="InterPro" id="IPR029304">
    <property type="entry name" value="AKAP2_C"/>
</dbReference>
<evidence type="ECO:0000256" key="2">
    <source>
        <dbReference type="SAM" id="Coils"/>
    </source>
</evidence>
<dbReference type="PANTHER" id="PTHR18839">
    <property type="entry name" value="MITOTIC INTERACTOR AND SUBSTRATE OF PLK1 MISP FAMILY MEMBER"/>
    <property type="match status" value="1"/>
</dbReference>
<protein>
    <submittedName>
        <fullName evidence="6 7">Uncharacterized protein LOC106471863</fullName>
    </submittedName>
</protein>
<feature type="region of interest" description="Disordered" evidence="3">
    <location>
        <begin position="313"/>
        <end position="346"/>
    </location>
</feature>
<evidence type="ECO:0000256" key="1">
    <source>
        <dbReference type="ARBA" id="ARBA00023054"/>
    </source>
</evidence>
<feature type="region of interest" description="Disordered" evidence="3">
    <location>
        <begin position="496"/>
        <end position="546"/>
    </location>
</feature>
<feature type="domain" description="A-kinase anchor protein 2 C-terminal" evidence="4">
    <location>
        <begin position="1016"/>
        <end position="1121"/>
    </location>
</feature>
<evidence type="ECO:0000313" key="5">
    <source>
        <dbReference type="Proteomes" id="UP000694941"/>
    </source>
</evidence>
<keyword evidence="1 2" id="KW-0175">Coiled coil</keyword>
<dbReference type="PANTHER" id="PTHR18839:SF0">
    <property type="entry name" value="MITOTIC INTERACTOR AND SUBSTRATE OF PLK1 ISOFORM X1-RELATED"/>
    <property type="match status" value="1"/>
</dbReference>
<name>A0ABM1TJY0_LIMPO</name>
<keyword evidence="5" id="KW-1185">Reference proteome</keyword>
<gene>
    <name evidence="6 7" type="primary">LOC106471863</name>
</gene>
<accession>A0ABM1TJY0</accession>
<evidence type="ECO:0000313" key="6">
    <source>
        <dbReference type="RefSeq" id="XP_022256186.1"/>
    </source>
</evidence>
<feature type="region of interest" description="Disordered" evidence="3">
    <location>
        <begin position="352"/>
        <end position="371"/>
    </location>
</feature>
<dbReference type="Pfam" id="PF15304">
    <property type="entry name" value="AKAP2_C"/>
    <property type="match status" value="2"/>
</dbReference>
<dbReference type="RefSeq" id="XP_022256187.1">
    <property type="nucleotide sequence ID" value="XM_022400479.1"/>
</dbReference>
<feature type="compositionally biased region" description="Basic and acidic residues" evidence="3">
    <location>
        <begin position="1031"/>
        <end position="1048"/>
    </location>
</feature>
<evidence type="ECO:0000313" key="7">
    <source>
        <dbReference type="RefSeq" id="XP_022256187.1"/>
    </source>
</evidence>
<reference evidence="6 7" key="1">
    <citation type="submission" date="2025-05" db="UniProtKB">
        <authorList>
            <consortium name="RefSeq"/>
        </authorList>
    </citation>
    <scope>IDENTIFICATION</scope>
    <source>
        <tissue evidence="6 7">Muscle</tissue>
    </source>
</reference>
<feature type="compositionally biased region" description="Polar residues" evidence="3">
    <location>
        <begin position="335"/>
        <end position="345"/>
    </location>
</feature>
<dbReference type="GeneID" id="106471863"/>
<evidence type="ECO:0000259" key="4">
    <source>
        <dbReference type="Pfam" id="PF15304"/>
    </source>
</evidence>
<organism evidence="5 6">
    <name type="scientific">Limulus polyphemus</name>
    <name type="common">Atlantic horseshoe crab</name>
    <dbReference type="NCBI Taxonomy" id="6850"/>
    <lineage>
        <taxon>Eukaryota</taxon>
        <taxon>Metazoa</taxon>
        <taxon>Ecdysozoa</taxon>
        <taxon>Arthropoda</taxon>
        <taxon>Chelicerata</taxon>
        <taxon>Merostomata</taxon>
        <taxon>Xiphosura</taxon>
        <taxon>Limulidae</taxon>
        <taxon>Limulus</taxon>
    </lineage>
</organism>
<feature type="compositionally biased region" description="Basic and acidic residues" evidence="3">
    <location>
        <begin position="84"/>
        <end position="93"/>
    </location>
</feature>
<feature type="region of interest" description="Disordered" evidence="3">
    <location>
        <begin position="933"/>
        <end position="958"/>
    </location>
</feature>
<dbReference type="InterPro" id="IPR042779">
    <property type="entry name" value="MISP/MISP3-like"/>
</dbReference>
<feature type="coiled-coil region" evidence="2">
    <location>
        <begin position="673"/>
        <end position="700"/>
    </location>
</feature>
<feature type="compositionally biased region" description="Basic and acidic residues" evidence="3">
    <location>
        <begin position="1"/>
        <end position="16"/>
    </location>
</feature>
<feature type="region of interest" description="Disordered" evidence="3">
    <location>
        <begin position="644"/>
        <end position="668"/>
    </location>
</feature>
<feature type="region of interest" description="Disordered" evidence="3">
    <location>
        <begin position="1"/>
        <end position="22"/>
    </location>
</feature>
<proteinExistence type="predicted"/>